<evidence type="ECO:0000256" key="1">
    <source>
        <dbReference type="ARBA" id="ARBA00004651"/>
    </source>
</evidence>
<evidence type="ECO:0000256" key="5">
    <source>
        <dbReference type="ARBA" id="ARBA00023136"/>
    </source>
</evidence>
<dbReference type="Proteomes" id="UP000054686">
    <property type="component" value="Unassembled WGS sequence"/>
</dbReference>
<evidence type="ECO:0000256" key="6">
    <source>
        <dbReference type="ARBA" id="ARBA00038076"/>
    </source>
</evidence>
<dbReference type="Pfam" id="PF02687">
    <property type="entry name" value="FtsX"/>
    <property type="match status" value="2"/>
</dbReference>
<evidence type="ECO:0000313" key="10">
    <source>
        <dbReference type="Proteomes" id="UP000054686"/>
    </source>
</evidence>
<comment type="similarity">
    <text evidence="6">Belongs to the ABC-4 integral membrane protein family.</text>
</comment>
<keyword evidence="9" id="KW-0132">Cell division</keyword>
<comment type="subcellular location">
    <subcellularLocation>
        <location evidence="1">Cell membrane</location>
        <topology evidence="1">Multi-pass membrane protein</topology>
    </subcellularLocation>
</comment>
<dbReference type="RefSeq" id="WP_060566156.1">
    <property type="nucleotide sequence ID" value="NZ_CP040006.1"/>
</dbReference>
<dbReference type="InterPro" id="IPR050250">
    <property type="entry name" value="Macrolide_Exporter_MacB"/>
</dbReference>
<gene>
    <name evidence="9" type="ORF">APY09_03350</name>
</gene>
<name>A0A0V8RZ90_9ACTO</name>
<keyword evidence="3 7" id="KW-0812">Transmembrane</keyword>
<evidence type="ECO:0000256" key="3">
    <source>
        <dbReference type="ARBA" id="ARBA00022692"/>
    </source>
</evidence>
<feature type="transmembrane region" description="Helical" evidence="7">
    <location>
        <begin position="762"/>
        <end position="787"/>
    </location>
</feature>
<feature type="transmembrane region" description="Helical" evidence="7">
    <location>
        <begin position="20"/>
        <end position="43"/>
    </location>
</feature>
<feature type="domain" description="ABC3 transporter permease C-terminal" evidence="8">
    <location>
        <begin position="720"/>
        <end position="837"/>
    </location>
</feature>
<feature type="transmembrane region" description="Helical" evidence="7">
    <location>
        <begin position="265"/>
        <end position="291"/>
    </location>
</feature>
<evidence type="ECO:0000256" key="2">
    <source>
        <dbReference type="ARBA" id="ARBA00022475"/>
    </source>
</evidence>
<dbReference type="PANTHER" id="PTHR30572:SF4">
    <property type="entry name" value="ABC TRANSPORTER PERMEASE YTRF"/>
    <property type="match status" value="1"/>
</dbReference>
<dbReference type="GO" id="GO:0005886">
    <property type="term" value="C:plasma membrane"/>
    <property type="evidence" value="ECO:0007669"/>
    <property type="project" value="UniProtKB-SubCell"/>
</dbReference>
<comment type="caution">
    <text evidence="9">The sequence shown here is derived from an EMBL/GenBank/DDBJ whole genome shotgun (WGS) entry which is preliminary data.</text>
</comment>
<keyword evidence="5 7" id="KW-0472">Membrane</keyword>
<evidence type="ECO:0000256" key="4">
    <source>
        <dbReference type="ARBA" id="ARBA00022989"/>
    </source>
</evidence>
<feature type="transmembrane region" description="Helical" evidence="7">
    <location>
        <begin position="360"/>
        <end position="380"/>
    </location>
</feature>
<feature type="transmembrane region" description="Helical" evidence="7">
    <location>
        <begin position="412"/>
        <end position="430"/>
    </location>
</feature>
<keyword evidence="9" id="KW-0131">Cell cycle</keyword>
<dbReference type="GO" id="GO:0051301">
    <property type="term" value="P:cell division"/>
    <property type="evidence" value="ECO:0007669"/>
    <property type="project" value="UniProtKB-KW"/>
</dbReference>
<dbReference type="PANTHER" id="PTHR30572">
    <property type="entry name" value="MEMBRANE COMPONENT OF TRANSPORTER-RELATED"/>
    <property type="match status" value="1"/>
</dbReference>
<dbReference type="InterPro" id="IPR003838">
    <property type="entry name" value="ABC3_permease_C"/>
</dbReference>
<protein>
    <submittedName>
        <fullName evidence="9">Cell division protein FtsX</fullName>
    </submittedName>
</protein>
<feature type="transmembrane region" description="Helical" evidence="7">
    <location>
        <begin position="807"/>
        <end position="827"/>
    </location>
</feature>
<feature type="transmembrane region" description="Helical" evidence="7">
    <location>
        <begin position="493"/>
        <end position="515"/>
    </location>
</feature>
<feature type="transmembrane region" description="Helical" evidence="7">
    <location>
        <begin position="319"/>
        <end position="340"/>
    </location>
</feature>
<proteinExistence type="inferred from homology"/>
<feature type="domain" description="ABC3 transporter permease C-terminal" evidence="8">
    <location>
        <begin position="270"/>
        <end position="387"/>
    </location>
</feature>
<organism evidence="9 10">
    <name type="scientific">Schaalia odontolytica</name>
    <dbReference type="NCBI Taxonomy" id="1660"/>
    <lineage>
        <taxon>Bacteria</taxon>
        <taxon>Bacillati</taxon>
        <taxon>Actinomycetota</taxon>
        <taxon>Actinomycetes</taxon>
        <taxon>Actinomycetales</taxon>
        <taxon>Actinomycetaceae</taxon>
        <taxon>Schaalia</taxon>
    </lineage>
</organism>
<evidence type="ECO:0000256" key="7">
    <source>
        <dbReference type="SAM" id="Phobius"/>
    </source>
</evidence>
<evidence type="ECO:0000313" key="9">
    <source>
        <dbReference type="EMBL" id="KSW13392.1"/>
    </source>
</evidence>
<keyword evidence="4 7" id="KW-1133">Transmembrane helix</keyword>
<feature type="transmembrane region" description="Helical" evidence="7">
    <location>
        <begin position="442"/>
        <end position="472"/>
    </location>
</feature>
<dbReference type="GO" id="GO:0022857">
    <property type="term" value="F:transmembrane transporter activity"/>
    <property type="evidence" value="ECO:0007669"/>
    <property type="project" value="TreeGrafter"/>
</dbReference>
<sequence>MSATNSLLSANLRSHGRRYISTGLAVAISTAFIVITLIVMTAMTSGLTSSVYSQYRGGTVVVSQNKDATDESTQRAEEILRSTSGVTAIKHMAQWPADAQTDATRAGLYVSPLAPKPFADLDLSAGTTPTADDQIAIPEHTALTLSLKVGDTVRVRAGFTEGDYRTLTIVGTTRSNTISMGVPASYVTDGGFSAIFGTTASGQFIVATSGSDTDSNANPPSATQDEWVATANSALSGVSGVTVTSVHKAIQDDLNQARLGASVTMGIMLIFPAIAALVASIVVSSTFRVVLTQRTRELALLRTLGATRRQVRSLVTREALAIGAISSAIGVALGWLIGALAEAGTGLASSVVAALAGASIWQLVFTWLGATLFTTLVGVFPARAASRVAPVAALAPVNEAGAAARKKHTVRFIIGALVAVAGCASVALAWRSDSGGTKFLGAFGGSLLALLGALLVASVLLPALTRAFGSVFPGTLSAMARENTMRNPGRTSATGTAIIIGVTLVVTIIVGAASVRTTLTNAVNDARPFDLMATSTSGALTDDQQAAIAATDGVAATVAQYAAPGTLTTTSGAPAYASGEGTGAEDEAQASSVMITGEPDYTGVTHSTVTQLGDNQVRVGDEALAGQTLRLCADTCVDLSATYDKNGSVGEAQVSERTLRSIATSLERQAIIIKMADGADAETVQAALLKDSQLSVNGSALERQMYTKIIDKLMLVLVGLLGVSVLVSLVGVANTLSLSVAERIRENGLLRALGLTRRQMKSLLALEALFLSMTGALIGVGMGVAFGWVGVMSLPIDGATPVLSVPWLQLVGVCVVAIVSALIASWLPGRRAAKVSPSEALATE</sequence>
<reference evidence="9 10" key="1">
    <citation type="submission" date="2015-10" db="EMBL/GenBank/DDBJ databases">
        <title>Draft Genome of Actinomyces odontolyticus subsp. actinosynbacter strain XH001.</title>
        <authorList>
            <person name="Mclean J.S."/>
            <person name="He X."/>
        </authorList>
    </citation>
    <scope>NUCLEOTIDE SEQUENCE [LARGE SCALE GENOMIC DNA]</scope>
    <source>
        <strain evidence="9 10">XH001</strain>
    </source>
</reference>
<accession>A0A0V8RZ90</accession>
<feature type="transmembrane region" description="Helical" evidence="7">
    <location>
        <begin position="713"/>
        <end position="741"/>
    </location>
</feature>
<evidence type="ECO:0000259" key="8">
    <source>
        <dbReference type="Pfam" id="PF02687"/>
    </source>
</evidence>
<keyword evidence="2" id="KW-1003">Cell membrane</keyword>
<dbReference type="EMBL" id="LLVT01000001">
    <property type="protein sequence ID" value="KSW13392.1"/>
    <property type="molecule type" value="Genomic_DNA"/>
</dbReference>
<dbReference type="AlphaFoldDB" id="A0A0V8RZ90"/>
<dbReference type="OrthoDB" id="9780560at2"/>